<dbReference type="AlphaFoldDB" id="A0AAE0FGN0"/>
<gene>
    <name evidence="2" type="ORF">CYMTET_31935</name>
</gene>
<dbReference type="Pfam" id="PF16661">
    <property type="entry name" value="Lactamase_B_6"/>
    <property type="match status" value="1"/>
</dbReference>
<protein>
    <recommendedName>
        <fullName evidence="1">Metallo-beta-lactamase domain-containing protein</fullName>
    </recommendedName>
</protein>
<feature type="domain" description="Metallo-beta-lactamase" evidence="1">
    <location>
        <begin position="33"/>
        <end position="179"/>
    </location>
</feature>
<dbReference type="InterPro" id="IPR050698">
    <property type="entry name" value="MBL"/>
</dbReference>
<keyword evidence="3" id="KW-1185">Reference proteome</keyword>
<dbReference type="Proteomes" id="UP001190700">
    <property type="component" value="Unassembled WGS sequence"/>
</dbReference>
<dbReference type="PANTHER" id="PTHR11203">
    <property type="entry name" value="CLEAVAGE AND POLYADENYLATION SPECIFICITY FACTOR FAMILY MEMBER"/>
    <property type="match status" value="1"/>
</dbReference>
<evidence type="ECO:0000259" key="1">
    <source>
        <dbReference type="Pfam" id="PF16661"/>
    </source>
</evidence>
<accession>A0AAE0FGN0</accession>
<name>A0AAE0FGN0_9CHLO</name>
<dbReference type="GO" id="GO:0004534">
    <property type="term" value="F:5'-3' RNA exonuclease activity"/>
    <property type="evidence" value="ECO:0007669"/>
    <property type="project" value="TreeGrafter"/>
</dbReference>
<comment type="caution">
    <text evidence="2">The sequence shown here is derived from an EMBL/GenBank/DDBJ whole genome shotgun (WGS) entry which is preliminary data.</text>
</comment>
<dbReference type="SUPFAM" id="SSF56281">
    <property type="entry name" value="Metallo-hydrolase/oxidoreductase"/>
    <property type="match status" value="1"/>
</dbReference>
<organism evidence="2 3">
    <name type="scientific">Cymbomonas tetramitiformis</name>
    <dbReference type="NCBI Taxonomy" id="36881"/>
    <lineage>
        <taxon>Eukaryota</taxon>
        <taxon>Viridiplantae</taxon>
        <taxon>Chlorophyta</taxon>
        <taxon>Pyramimonadophyceae</taxon>
        <taxon>Pyramimonadales</taxon>
        <taxon>Pyramimonadaceae</taxon>
        <taxon>Cymbomonas</taxon>
    </lineage>
</organism>
<dbReference type="GO" id="GO:0006398">
    <property type="term" value="P:mRNA 3'-end processing by stem-loop binding and cleavage"/>
    <property type="evidence" value="ECO:0007669"/>
    <property type="project" value="TreeGrafter"/>
</dbReference>
<dbReference type="GO" id="GO:0005847">
    <property type="term" value="C:mRNA cleavage and polyadenylation specificity factor complex"/>
    <property type="evidence" value="ECO:0007669"/>
    <property type="project" value="TreeGrafter"/>
</dbReference>
<evidence type="ECO:0000313" key="2">
    <source>
        <dbReference type="EMBL" id="KAK3259048.1"/>
    </source>
</evidence>
<dbReference type="Gene3D" id="3.60.15.10">
    <property type="entry name" value="Ribonuclease Z/Hydroxyacylglutathione hydrolase-like"/>
    <property type="match status" value="1"/>
</dbReference>
<dbReference type="InterPro" id="IPR001279">
    <property type="entry name" value="Metallo-B-lactamas"/>
</dbReference>
<dbReference type="GO" id="GO:0003723">
    <property type="term" value="F:RNA binding"/>
    <property type="evidence" value="ECO:0007669"/>
    <property type="project" value="TreeGrafter"/>
</dbReference>
<evidence type="ECO:0000313" key="3">
    <source>
        <dbReference type="Proteomes" id="UP001190700"/>
    </source>
</evidence>
<feature type="non-terminal residue" evidence="2">
    <location>
        <position position="180"/>
    </location>
</feature>
<sequence length="180" mass="20282">MKRAKEGDANDGEVMQCTPLGAGQEVGRSCFYLKFKGKTIMFDCGVHPGDTGYTSLPMIDDEFDVAAVDLLLVTHFHLDHCAALPFLLFKTNFKGRVFMTHATKNIYYYMLTDFIRVSKAVSDTLFSEQELKNSMDKIEVVDYHQEWVVDGVRFKAYHAGHVLGAAMFMVDIAGTKILYT</sequence>
<dbReference type="InterPro" id="IPR036866">
    <property type="entry name" value="RibonucZ/Hydroxyglut_hydro"/>
</dbReference>
<dbReference type="EMBL" id="LGRX02019039">
    <property type="protein sequence ID" value="KAK3259048.1"/>
    <property type="molecule type" value="Genomic_DNA"/>
</dbReference>
<proteinExistence type="predicted"/>
<reference evidence="2 3" key="1">
    <citation type="journal article" date="2015" name="Genome Biol. Evol.">
        <title>Comparative Genomics of a Bacterivorous Green Alga Reveals Evolutionary Causalities and Consequences of Phago-Mixotrophic Mode of Nutrition.</title>
        <authorList>
            <person name="Burns J.A."/>
            <person name="Paasch A."/>
            <person name="Narechania A."/>
            <person name="Kim E."/>
        </authorList>
    </citation>
    <scope>NUCLEOTIDE SEQUENCE [LARGE SCALE GENOMIC DNA]</scope>
    <source>
        <strain evidence="2 3">PLY_AMNH</strain>
    </source>
</reference>
<dbReference type="PANTHER" id="PTHR11203:SF11">
    <property type="entry name" value="CLEAVAGE AND POLYADENYLATION SPECIFICITY FACTOR SUBUNIT 3"/>
    <property type="match status" value="1"/>
</dbReference>
<dbReference type="GO" id="GO:0004521">
    <property type="term" value="F:RNA endonuclease activity"/>
    <property type="evidence" value="ECO:0007669"/>
    <property type="project" value="TreeGrafter"/>
</dbReference>